<evidence type="ECO:0000313" key="2">
    <source>
        <dbReference type="EMBL" id="ODV53715.1"/>
    </source>
</evidence>
<evidence type="ECO:0000256" key="1">
    <source>
        <dbReference type="SAM" id="Phobius"/>
    </source>
</evidence>
<dbReference type="InterPro" id="IPR021683">
    <property type="entry name" value="DUF3267"/>
</dbReference>
<keyword evidence="1" id="KW-0472">Membrane</keyword>
<organism evidence="2 3">
    <name type="scientific">Lysinibacillus fusiformis</name>
    <dbReference type="NCBI Taxonomy" id="28031"/>
    <lineage>
        <taxon>Bacteria</taxon>
        <taxon>Bacillati</taxon>
        <taxon>Bacillota</taxon>
        <taxon>Bacilli</taxon>
        <taxon>Bacillales</taxon>
        <taxon>Bacillaceae</taxon>
        <taxon>Lysinibacillus</taxon>
    </lineage>
</organism>
<gene>
    <name evidence="2" type="ORF">BG258_20245</name>
</gene>
<dbReference type="OrthoDB" id="9789112at2"/>
<dbReference type="Proteomes" id="UP000094784">
    <property type="component" value="Unassembled WGS sequence"/>
</dbReference>
<accession>A0A1E4QZV0</accession>
<comment type="caution">
    <text evidence="2">The sequence shown here is derived from an EMBL/GenBank/DDBJ whole genome shotgun (WGS) entry which is preliminary data.</text>
</comment>
<evidence type="ECO:0008006" key="4">
    <source>
        <dbReference type="Google" id="ProtNLM"/>
    </source>
</evidence>
<keyword evidence="1" id="KW-0812">Transmembrane</keyword>
<dbReference type="Pfam" id="PF11667">
    <property type="entry name" value="DUF3267"/>
    <property type="match status" value="1"/>
</dbReference>
<keyword evidence="1" id="KW-1133">Transmembrane helix</keyword>
<evidence type="ECO:0000313" key="3">
    <source>
        <dbReference type="Proteomes" id="UP000094784"/>
    </source>
</evidence>
<feature type="transmembrane region" description="Helical" evidence="1">
    <location>
        <begin position="150"/>
        <end position="169"/>
    </location>
</feature>
<name>A0A1E4QZV0_9BACI</name>
<proteinExistence type="predicted"/>
<reference evidence="2 3" key="1">
    <citation type="submission" date="2016-09" db="EMBL/GenBank/DDBJ databases">
        <title>Draft genome sequence of the soil isolate, Lysinibacillus fusiformis M5, a potential hypoxanthine producer.</title>
        <authorList>
            <person name="Gallegos-Monterrosa R."/>
            <person name="Maroti G."/>
            <person name="Balint B."/>
            <person name="Kovacs A.T."/>
        </authorList>
    </citation>
    <scope>NUCLEOTIDE SEQUENCE [LARGE SCALE GENOMIC DNA]</scope>
    <source>
        <strain evidence="2 3">M5</strain>
    </source>
</reference>
<sequence length="207" mass="23762">MSVTCLIRERRTFVLPNKEPIVIEINIKKLMIDNIVITCGLVILFIAIQYICFKDFHFSFWPILGGTILFVILYVVFIILHEAFHLIGFMLFGKVPLKSLQYGINLELGVAYATTTKPLYNHAMKRALLLPFWTTGVLPTIAGFYFNNTILILVGAFLMAGAVGDFAMYKELRKYPNNALVQDDPKLPKLYVYIEDDRLPRQDTYEN</sequence>
<dbReference type="EMBL" id="MECQ01000003">
    <property type="protein sequence ID" value="ODV53715.1"/>
    <property type="molecule type" value="Genomic_DNA"/>
</dbReference>
<feature type="transmembrane region" description="Helical" evidence="1">
    <location>
        <begin position="30"/>
        <end position="51"/>
    </location>
</feature>
<dbReference type="AlphaFoldDB" id="A0A1E4QZV0"/>
<feature type="transmembrane region" description="Helical" evidence="1">
    <location>
        <begin position="127"/>
        <end position="144"/>
    </location>
</feature>
<protein>
    <recommendedName>
        <fullName evidence="4">Zincin peptidase</fullName>
    </recommendedName>
</protein>
<feature type="transmembrane region" description="Helical" evidence="1">
    <location>
        <begin position="63"/>
        <end position="92"/>
    </location>
</feature>